<proteinExistence type="predicted"/>
<dbReference type="AlphaFoldDB" id="A0ABD3XVX4"/>
<dbReference type="EMBL" id="JBJQND010000001">
    <property type="protein sequence ID" value="KAL3889252.1"/>
    <property type="molecule type" value="Genomic_DNA"/>
</dbReference>
<reference evidence="1 2" key="1">
    <citation type="submission" date="2024-11" db="EMBL/GenBank/DDBJ databases">
        <title>Chromosome-level genome assembly of the freshwater bivalve Anodonta woodiana.</title>
        <authorList>
            <person name="Chen X."/>
        </authorList>
    </citation>
    <scope>NUCLEOTIDE SEQUENCE [LARGE SCALE GENOMIC DNA]</scope>
    <source>
        <strain evidence="1">MN2024</strain>
        <tissue evidence="1">Gills</tissue>
    </source>
</reference>
<comment type="caution">
    <text evidence="1">The sequence shown here is derived from an EMBL/GenBank/DDBJ whole genome shotgun (WGS) entry which is preliminary data.</text>
</comment>
<protein>
    <submittedName>
        <fullName evidence="1">Uncharacterized protein</fullName>
    </submittedName>
</protein>
<name>A0ABD3XVX4_SINWO</name>
<evidence type="ECO:0000313" key="2">
    <source>
        <dbReference type="Proteomes" id="UP001634394"/>
    </source>
</evidence>
<dbReference type="Proteomes" id="UP001634394">
    <property type="component" value="Unassembled WGS sequence"/>
</dbReference>
<gene>
    <name evidence="1" type="ORF">ACJMK2_001599</name>
</gene>
<feature type="non-terminal residue" evidence="1">
    <location>
        <position position="60"/>
    </location>
</feature>
<keyword evidence="2" id="KW-1185">Reference proteome</keyword>
<sequence>MLKNRLDQTLCSPFKGVTNLLNHKVSHQALCCTDSKEKVSCVDSKFPTPVKPDRLQHWLT</sequence>
<evidence type="ECO:0000313" key="1">
    <source>
        <dbReference type="EMBL" id="KAL3889252.1"/>
    </source>
</evidence>
<accession>A0ABD3XVX4</accession>
<organism evidence="1 2">
    <name type="scientific">Sinanodonta woodiana</name>
    <name type="common">Chinese pond mussel</name>
    <name type="synonym">Anodonta woodiana</name>
    <dbReference type="NCBI Taxonomy" id="1069815"/>
    <lineage>
        <taxon>Eukaryota</taxon>
        <taxon>Metazoa</taxon>
        <taxon>Spiralia</taxon>
        <taxon>Lophotrochozoa</taxon>
        <taxon>Mollusca</taxon>
        <taxon>Bivalvia</taxon>
        <taxon>Autobranchia</taxon>
        <taxon>Heteroconchia</taxon>
        <taxon>Palaeoheterodonta</taxon>
        <taxon>Unionida</taxon>
        <taxon>Unionoidea</taxon>
        <taxon>Unionidae</taxon>
        <taxon>Unioninae</taxon>
        <taxon>Sinanodonta</taxon>
    </lineage>
</organism>